<proteinExistence type="predicted"/>
<dbReference type="Pfam" id="PF11917">
    <property type="entry name" value="DUF3435"/>
    <property type="match status" value="1"/>
</dbReference>
<accession>A0ABQ9NP72</accession>
<evidence type="ECO:0000313" key="3">
    <source>
        <dbReference type="Proteomes" id="UP001172684"/>
    </source>
</evidence>
<protein>
    <recommendedName>
        <fullName evidence="1">Fungal-type protein kinase domain-containing protein</fullName>
    </recommendedName>
</protein>
<dbReference type="PANTHER" id="PTHR37535">
    <property type="entry name" value="FLUG DOMAIN PROTEIN"/>
    <property type="match status" value="1"/>
</dbReference>
<feature type="domain" description="Fungal-type protein kinase" evidence="1">
    <location>
        <begin position="614"/>
        <end position="684"/>
    </location>
</feature>
<dbReference type="InterPro" id="IPR040976">
    <property type="entry name" value="Pkinase_fungal"/>
</dbReference>
<reference evidence="2" key="1">
    <citation type="submission" date="2022-10" db="EMBL/GenBank/DDBJ databases">
        <title>Culturing micro-colonial fungi from biological soil crusts in the Mojave desert and describing Neophaeococcomyces mojavensis, and introducing the new genera and species Taxawa tesnikishii.</title>
        <authorList>
            <person name="Kurbessoian T."/>
            <person name="Stajich J.E."/>
        </authorList>
    </citation>
    <scope>NUCLEOTIDE SEQUENCE</scope>
    <source>
        <strain evidence="2">TK_1</strain>
    </source>
</reference>
<comment type="caution">
    <text evidence="2">The sequence shown here is derived from an EMBL/GenBank/DDBJ whole genome shotgun (WGS) entry which is preliminary data.</text>
</comment>
<evidence type="ECO:0000313" key="2">
    <source>
        <dbReference type="EMBL" id="KAJ9660023.1"/>
    </source>
</evidence>
<dbReference type="PANTHER" id="PTHR37535:SF2">
    <property type="entry name" value="FINGER DOMAIN PROTEIN, PUTATIVE (AFU_ORTHOLOGUE AFUA_6G09300)-RELATED"/>
    <property type="match status" value="1"/>
</dbReference>
<dbReference type="Pfam" id="PF17667">
    <property type="entry name" value="Pkinase_fungal"/>
    <property type="match status" value="1"/>
</dbReference>
<dbReference type="Proteomes" id="UP001172684">
    <property type="component" value="Unassembled WGS sequence"/>
</dbReference>
<dbReference type="EMBL" id="JAPDRL010000069">
    <property type="protein sequence ID" value="KAJ9660023.1"/>
    <property type="molecule type" value="Genomic_DNA"/>
</dbReference>
<sequence>MAPRRRVRNKEDLDQSADYYIRKRNEFDESKLTQRVYGDASTSLQNVVKASLNKYQSAVRAEFSAPSLINLHRYCTIMNQASTDFLKTFSVRDLHNFFYYVIRESEGRLDSARSLQTYWNVLCIVREMDTGGLKVDPLTKAQMIGVRQRLVIEFNMRTEHKVKPIMRAEDLFEYLKTLWESTQMPFDMEVHRLGLALIVQLAGITGNRPDALLQLRYKHVAVYLLRDPDGGERPRLLVEWKFKHTKGYLGEKQANTFTVPDIPSEPCILLCAQTTFLALAFLDQAFAAPDLTSPEQLYSLNVLPGQNQQPLPWREEMEDVPLFRKSERTAHGIELSSDTLPYSTLRPRMRTLGEVTGIELPVGAYCFRRGNGEALDNSSFISDSQRNLILQHSSSQVFQHNYLSQHITADTQAAYRGLPPQVTVMRAATGMSRTIDKRRPRTLTSEQVQEAHRHPEVQNLFRIKDDLKTQIKSRGRTISSLQGTKIHDEYKKAQRAYLSEFEYRKKALLSEVKRRYRKEQPVTDIQRQIHGAQVQEEKDAGDERKHLLPERVRVIDALFTFATSSPEEERKRRVEAINALVALGHVQDGSRRPASRQKGLTLCPVPKLPEPLPIECKPTQCFLCLGNKKAPLQNREDEERPEEGLLLKKVSQEGIENVAEYYYHETVRDGGVVDDIRNNVRKGSRDEGGKNQF</sequence>
<gene>
    <name evidence="2" type="ORF">H2201_007064</name>
</gene>
<evidence type="ECO:0000259" key="1">
    <source>
        <dbReference type="Pfam" id="PF17667"/>
    </source>
</evidence>
<keyword evidence="3" id="KW-1185">Reference proteome</keyword>
<organism evidence="2 3">
    <name type="scientific">Coniosporium apollinis</name>
    <dbReference type="NCBI Taxonomy" id="61459"/>
    <lineage>
        <taxon>Eukaryota</taxon>
        <taxon>Fungi</taxon>
        <taxon>Dikarya</taxon>
        <taxon>Ascomycota</taxon>
        <taxon>Pezizomycotina</taxon>
        <taxon>Dothideomycetes</taxon>
        <taxon>Dothideomycetes incertae sedis</taxon>
        <taxon>Coniosporium</taxon>
    </lineage>
</organism>
<dbReference type="InterPro" id="IPR021842">
    <property type="entry name" value="DUF3435"/>
</dbReference>
<name>A0ABQ9NP72_9PEZI</name>